<gene>
    <name evidence="2" type="ORF">CLV41_107248</name>
</gene>
<dbReference type="RefSeq" id="WP_103223598.1">
    <property type="nucleotide sequence ID" value="NZ_PPCN01000007.1"/>
</dbReference>
<dbReference type="Proteomes" id="UP000236959">
    <property type="component" value="Unassembled WGS sequence"/>
</dbReference>
<proteinExistence type="predicted"/>
<sequence>MAFPIGGDGVKPAQVPDPMNPQASDTGQVDPEGDKVKVSEYETRSVNIYVYWLIKSRPDPWPGYVQMPSPGGKDTPPER</sequence>
<name>A0A2S3UR79_9HYPH</name>
<keyword evidence="3" id="KW-1185">Reference proteome</keyword>
<feature type="region of interest" description="Disordered" evidence="1">
    <location>
        <begin position="1"/>
        <end position="36"/>
    </location>
</feature>
<comment type="caution">
    <text evidence="2">The sequence shown here is derived from an EMBL/GenBank/DDBJ whole genome shotgun (WGS) entry which is preliminary data.</text>
</comment>
<reference evidence="2 3" key="1">
    <citation type="submission" date="2018-01" db="EMBL/GenBank/DDBJ databases">
        <title>Genomic Encyclopedia of Archaeal and Bacterial Type Strains, Phase II (KMG-II): from individual species to whole genera.</title>
        <authorList>
            <person name="Goeker M."/>
        </authorList>
    </citation>
    <scope>NUCLEOTIDE SEQUENCE [LARGE SCALE GENOMIC DNA]</scope>
    <source>
        <strain evidence="2 3">DSM 17023</strain>
    </source>
</reference>
<protein>
    <submittedName>
        <fullName evidence="2">Uncharacterized protein</fullName>
    </submittedName>
</protein>
<evidence type="ECO:0000256" key="1">
    <source>
        <dbReference type="SAM" id="MobiDB-lite"/>
    </source>
</evidence>
<accession>A0A2S3UR79</accession>
<dbReference type="EMBL" id="PPCN01000007">
    <property type="protein sequence ID" value="POF30218.1"/>
    <property type="molecule type" value="Genomic_DNA"/>
</dbReference>
<evidence type="ECO:0000313" key="3">
    <source>
        <dbReference type="Proteomes" id="UP000236959"/>
    </source>
</evidence>
<evidence type="ECO:0000313" key="2">
    <source>
        <dbReference type="EMBL" id="POF30218.1"/>
    </source>
</evidence>
<dbReference type="OrthoDB" id="9810174at2"/>
<organism evidence="2 3">
    <name type="scientific">Roseibium marinum</name>
    <dbReference type="NCBI Taxonomy" id="281252"/>
    <lineage>
        <taxon>Bacteria</taxon>
        <taxon>Pseudomonadati</taxon>
        <taxon>Pseudomonadota</taxon>
        <taxon>Alphaproteobacteria</taxon>
        <taxon>Hyphomicrobiales</taxon>
        <taxon>Stappiaceae</taxon>
        <taxon>Roseibium</taxon>
    </lineage>
</organism>
<dbReference type="AlphaFoldDB" id="A0A2S3UR79"/>